<dbReference type="AlphaFoldDB" id="A0A8B6F1H8"/>
<evidence type="ECO:0000313" key="1">
    <source>
        <dbReference type="EMBL" id="VDI42248.1"/>
    </source>
</evidence>
<accession>A0A8B6F1H8</accession>
<dbReference type="OrthoDB" id="10309381at2759"/>
<proteinExistence type="predicted"/>
<sequence>MPVGINVCIENLYLYEGSGKAQYFIDQKACWHKSCNLKLNRTKLDRAEKPTSHERIDDKATTSKRKLDIASPFSPPVTRLCAFSVMKMAKKPFMSPQHAYKQGLENILAFKDDIGPALKRVCLEDFDNEFVNISKAATFARKDIFASNSEFKGTFPKGYQEAYVPQSLLTLVSMIQFGPNIQDRSYSQSTLTIAHLLM</sequence>
<gene>
    <name evidence="1" type="ORF">MGAL_10B045034</name>
</gene>
<evidence type="ECO:0000313" key="2">
    <source>
        <dbReference type="Proteomes" id="UP000596742"/>
    </source>
</evidence>
<name>A0A8B6F1H8_MYTGA</name>
<dbReference type="EMBL" id="UYJE01005990">
    <property type="protein sequence ID" value="VDI42248.1"/>
    <property type="molecule type" value="Genomic_DNA"/>
</dbReference>
<organism evidence="1 2">
    <name type="scientific">Mytilus galloprovincialis</name>
    <name type="common">Mediterranean mussel</name>
    <dbReference type="NCBI Taxonomy" id="29158"/>
    <lineage>
        <taxon>Eukaryota</taxon>
        <taxon>Metazoa</taxon>
        <taxon>Spiralia</taxon>
        <taxon>Lophotrochozoa</taxon>
        <taxon>Mollusca</taxon>
        <taxon>Bivalvia</taxon>
        <taxon>Autobranchia</taxon>
        <taxon>Pteriomorphia</taxon>
        <taxon>Mytilida</taxon>
        <taxon>Mytiloidea</taxon>
        <taxon>Mytilidae</taxon>
        <taxon>Mytilinae</taxon>
        <taxon>Mytilus</taxon>
    </lineage>
</organism>
<comment type="caution">
    <text evidence="1">The sequence shown here is derived from an EMBL/GenBank/DDBJ whole genome shotgun (WGS) entry which is preliminary data.</text>
</comment>
<keyword evidence="2" id="KW-1185">Reference proteome</keyword>
<reference evidence="1" key="1">
    <citation type="submission" date="2018-11" db="EMBL/GenBank/DDBJ databases">
        <authorList>
            <person name="Alioto T."/>
            <person name="Alioto T."/>
        </authorList>
    </citation>
    <scope>NUCLEOTIDE SEQUENCE</scope>
</reference>
<dbReference type="Proteomes" id="UP000596742">
    <property type="component" value="Unassembled WGS sequence"/>
</dbReference>
<protein>
    <submittedName>
        <fullName evidence="1">Uncharacterized protein</fullName>
    </submittedName>
</protein>
<dbReference type="PANTHER" id="PTHR47018">
    <property type="entry name" value="CXC DOMAIN-CONTAINING PROTEIN-RELATED"/>
    <property type="match status" value="1"/>
</dbReference>